<sequence>MALLAVITTTATLEEAQRLAQVLVERRLAACAQISPIESYYLWKGQVEHAREYRLLLKTTEARYPEVEQVIRELHSYELPAIFALPVAQAFSEYVRWVEEST</sequence>
<dbReference type="SUPFAM" id="SSF54913">
    <property type="entry name" value="GlnB-like"/>
    <property type="match status" value="1"/>
</dbReference>
<comment type="similarity">
    <text evidence="1">Belongs to the CutA family.</text>
</comment>
<accession>H5SAK9</accession>
<reference evidence="2" key="1">
    <citation type="journal article" date="2005" name="Environ. Microbiol.">
        <title>Genetic and functional properties of uncultivated thermophilic crenarchaeotes from a subsurface gold mine as revealed by analysis of genome fragments.</title>
        <authorList>
            <person name="Nunoura T."/>
            <person name="Hirayama H."/>
            <person name="Takami H."/>
            <person name="Oida H."/>
            <person name="Nishi S."/>
            <person name="Shimamura S."/>
            <person name="Suzuki Y."/>
            <person name="Inagaki F."/>
            <person name="Takai K."/>
            <person name="Nealson K.H."/>
            <person name="Horikoshi K."/>
        </authorList>
    </citation>
    <scope>NUCLEOTIDE SEQUENCE</scope>
</reference>
<dbReference type="InterPro" id="IPR011322">
    <property type="entry name" value="N-reg_PII-like_a/b"/>
</dbReference>
<protein>
    <submittedName>
        <fullName evidence="2">CutA1 divalent ion tolerance protein</fullName>
    </submittedName>
</protein>
<dbReference type="PANTHER" id="PTHR23419">
    <property type="entry name" value="DIVALENT CATION TOLERANCE CUTA-RELATED"/>
    <property type="match status" value="1"/>
</dbReference>
<dbReference type="Gene3D" id="3.30.70.120">
    <property type="match status" value="1"/>
</dbReference>
<dbReference type="InterPro" id="IPR015867">
    <property type="entry name" value="N-reg_PII/ATP_PRibTrfase_C"/>
</dbReference>
<gene>
    <name evidence="2" type="ORF">HGMM_F05B10C17</name>
</gene>
<evidence type="ECO:0000313" key="2">
    <source>
        <dbReference type="EMBL" id="BAL53195.1"/>
    </source>
</evidence>
<dbReference type="PANTHER" id="PTHR23419:SF8">
    <property type="entry name" value="FI09726P"/>
    <property type="match status" value="1"/>
</dbReference>
<dbReference type="InterPro" id="IPR004323">
    <property type="entry name" value="Ion_tolerance_CutA"/>
</dbReference>
<reference evidence="2" key="2">
    <citation type="journal article" date="2012" name="PLoS ONE">
        <title>A Deeply Branching Thermophilic Bacterium with an Ancient Acetyl-CoA Pathway Dominates a Subsurface Ecosystem.</title>
        <authorList>
            <person name="Takami H."/>
            <person name="Noguchi H."/>
            <person name="Takaki Y."/>
            <person name="Uchiyama I."/>
            <person name="Toyoda A."/>
            <person name="Nishi S."/>
            <person name="Chee G.-J."/>
            <person name="Arai W."/>
            <person name="Nunoura T."/>
            <person name="Itoh T."/>
            <person name="Hattori M."/>
            <person name="Takai K."/>
        </authorList>
    </citation>
    <scope>NUCLEOTIDE SEQUENCE</scope>
</reference>
<proteinExistence type="inferred from homology"/>
<dbReference type="AlphaFoldDB" id="H5SAK9"/>
<name>H5SAK9_9CHLR</name>
<evidence type="ECO:0000256" key="1">
    <source>
        <dbReference type="ARBA" id="ARBA00010169"/>
    </source>
</evidence>
<dbReference type="EMBL" id="AP011651">
    <property type="protein sequence ID" value="BAL53195.1"/>
    <property type="molecule type" value="Genomic_DNA"/>
</dbReference>
<dbReference type="Pfam" id="PF03091">
    <property type="entry name" value="CutA1"/>
    <property type="match status" value="1"/>
</dbReference>
<dbReference type="GO" id="GO:0010038">
    <property type="term" value="P:response to metal ion"/>
    <property type="evidence" value="ECO:0007669"/>
    <property type="project" value="InterPro"/>
</dbReference>
<dbReference type="GO" id="GO:0005507">
    <property type="term" value="F:copper ion binding"/>
    <property type="evidence" value="ECO:0007669"/>
    <property type="project" value="TreeGrafter"/>
</dbReference>
<organism evidence="2">
    <name type="scientific">uncultured Chloroflexota bacterium</name>
    <dbReference type="NCBI Taxonomy" id="166587"/>
    <lineage>
        <taxon>Bacteria</taxon>
        <taxon>Bacillati</taxon>
        <taxon>Chloroflexota</taxon>
        <taxon>environmental samples</taxon>
    </lineage>
</organism>